<evidence type="ECO:0000259" key="2">
    <source>
        <dbReference type="Pfam" id="PF26616"/>
    </source>
</evidence>
<keyword evidence="1" id="KW-1133">Transmembrane helix</keyword>
<feature type="transmembrane region" description="Helical" evidence="1">
    <location>
        <begin position="490"/>
        <end position="511"/>
    </location>
</feature>
<evidence type="ECO:0000313" key="4">
    <source>
        <dbReference type="Proteomes" id="UP000813444"/>
    </source>
</evidence>
<evidence type="ECO:0000313" key="3">
    <source>
        <dbReference type="EMBL" id="KAH7316775.1"/>
    </source>
</evidence>
<dbReference type="OrthoDB" id="5396681at2759"/>
<keyword evidence="1" id="KW-0812">Transmembrane</keyword>
<name>A0A8K0SPW3_9HYPO</name>
<comment type="caution">
    <text evidence="3">The sequence shown here is derived from an EMBL/GenBank/DDBJ whole genome shotgun (WGS) entry which is preliminary data.</text>
</comment>
<keyword evidence="1" id="KW-0472">Membrane</keyword>
<sequence>MPNFPPVQSCYLQDIALYNPEEGWAEWILATASGSQKKKRKIQGGSVCWTKESDIDEVLHNLKDGQTKDPRYRYLFIHGNSSKYPLSISKAQILLALTHPQAMPDFLGHVFAFFRQELRYLEASFTYEDYLSTGPQTLRIDELGRSGLQIQHCFNLIGLEDRPKFDELNQLLTSETAVYFSFDIVSGNASCVILSPNAAIQERLQKDLQESSRRHEEYDLTTAKGSFSQALKSHLLLFDWCTEKWADYMEMMERNAEEFLDFIRPSPVVSTETSGLRLRQSSSNNIQMPNSRQVMELDDKISPTLDDSTSMDESVRLSRMPLGLTQRIYRYADRCEVVSVAISQDKKVIEDIIARYKDLESSEGFRAKLAMGNLDLEPFYRRAKAVAVDRGRAASAADNISASNSLRTGEYLIQNTANLNRDREKVLRAIETLEEVKAEHAWMETLTHLKWLWLGNMVVGILFVTTEFGFRDLPSSAKKGFGNWGYQASVLGTLFCITLVMSGIVVAVRTLKSRWS</sequence>
<organism evidence="3 4">
    <name type="scientific">Stachybotrys elegans</name>
    <dbReference type="NCBI Taxonomy" id="80388"/>
    <lineage>
        <taxon>Eukaryota</taxon>
        <taxon>Fungi</taxon>
        <taxon>Dikarya</taxon>
        <taxon>Ascomycota</taxon>
        <taxon>Pezizomycotina</taxon>
        <taxon>Sordariomycetes</taxon>
        <taxon>Hypocreomycetidae</taxon>
        <taxon>Hypocreales</taxon>
        <taxon>Stachybotryaceae</taxon>
        <taxon>Stachybotrys</taxon>
    </lineage>
</organism>
<evidence type="ECO:0000256" key="1">
    <source>
        <dbReference type="SAM" id="Phobius"/>
    </source>
</evidence>
<reference evidence="3" key="1">
    <citation type="journal article" date="2021" name="Nat. Commun.">
        <title>Genetic determinants of endophytism in the Arabidopsis root mycobiome.</title>
        <authorList>
            <person name="Mesny F."/>
            <person name="Miyauchi S."/>
            <person name="Thiergart T."/>
            <person name="Pickel B."/>
            <person name="Atanasova L."/>
            <person name="Karlsson M."/>
            <person name="Huettel B."/>
            <person name="Barry K.W."/>
            <person name="Haridas S."/>
            <person name="Chen C."/>
            <person name="Bauer D."/>
            <person name="Andreopoulos W."/>
            <person name="Pangilinan J."/>
            <person name="LaButti K."/>
            <person name="Riley R."/>
            <person name="Lipzen A."/>
            <person name="Clum A."/>
            <person name="Drula E."/>
            <person name="Henrissat B."/>
            <person name="Kohler A."/>
            <person name="Grigoriev I.V."/>
            <person name="Martin F.M."/>
            <person name="Hacquard S."/>
        </authorList>
    </citation>
    <scope>NUCLEOTIDE SEQUENCE</scope>
    <source>
        <strain evidence="3">MPI-CAGE-CH-0235</strain>
    </source>
</reference>
<proteinExistence type="predicted"/>
<dbReference type="AlphaFoldDB" id="A0A8K0SPW3"/>
<feature type="domain" description="CorA-like transporter" evidence="2">
    <location>
        <begin position="46"/>
        <end position="259"/>
    </location>
</feature>
<feature type="transmembrane region" description="Helical" evidence="1">
    <location>
        <begin position="451"/>
        <end position="470"/>
    </location>
</feature>
<protein>
    <recommendedName>
        <fullName evidence="2">CorA-like transporter domain-containing protein</fullName>
    </recommendedName>
</protein>
<dbReference type="Pfam" id="PF26616">
    <property type="entry name" value="CorA-like"/>
    <property type="match status" value="1"/>
</dbReference>
<accession>A0A8K0SPW3</accession>
<dbReference type="InterPro" id="IPR058257">
    <property type="entry name" value="CorA-like_dom"/>
</dbReference>
<dbReference type="Proteomes" id="UP000813444">
    <property type="component" value="Unassembled WGS sequence"/>
</dbReference>
<gene>
    <name evidence="3" type="ORF">B0I35DRAFT_409938</name>
</gene>
<dbReference type="EMBL" id="JAGPNK010000008">
    <property type="protein sequence ID" value="KAH7316775.1"/>
    <property type="molecule type" value="Genomic_DNA"/>
</dbReference>
<keyword evidence="4" id="KW-1185">Reference proteome</keyword>